<protein>
    <submittedName>
        <fullName evidence="2">Uncharacterized protein</fullName>
    </submittedName>
</protein>
<dbReference type="EMBL" id="JAUMKJ010000052">
    <property type="protein sequence ID" value="MDO3681007.1"/>
    <property type="molecule type" value="Genomic_DNA"/>
</dbReference>
<sequence length="25" mass="2748">MPRRVTFSPCGQAQSGPAKLEIRSM</sequence>
<evidence type="ECO:0000313" key="2">
    <source>
        <dbReference type="EMBL" id="MDO3681007.1"/>
    </source>
</evidence>
<accession>A0ABT8VJ40</accession>
<proteinExistence type="predicted"/>
<dbReference type="Proteomes" id="UP001168883">
    <property type="component" value="Unassembled WGS sequence"/>
</dbReference>
<keyword evidence="3" id="KW-1185">Reference proteome</keyword>
<name>A0ABT8VJ40_9BACL</name>
<evidence type="ECO:0000313" key="3">
    <source>
        <dbReference type="Proteomes" id="UP001168883"/>
    </source>
</evidence>
<comment type="caution">
    <text evidence="2">The sequence shown here is derived from an EMBL/GenBank/DDBJ whole genome shotgun (WGS) entry which is preliminary data.</text>
</comment>
<organism evidence="2 3">
    <name type="scientific">Paenibacillus ehimensis</name>
    <dbReference type="NCBI Taxonomy" id="79264"/>
    <lineage>
        <taxon>Bacteria</taxon>
        <taxon>Bacillati</taxon>
        <taxon>Bacillota</taxon>
        <taxon>Bacilli</taxon>
        <taxon>Bacillales</taxon>
        <taxon>Paenibacillaceae</taxon>
        <taxon>Paenibacillus</taxon>
    </lineage>
</organism>
<reference evidence="2" key="1">
    <citation type="submission" date="2023-07" db="EMBL/GenBank/DDBJ databases">
        <authorList>
            <person name="Aktuganov G."/>
            <person name="Boyko T."/>
            <person name="Delegan Y."/>
            <person name="Galimzianova N."/>
            <person name="Gilvanova E."/>
            <person name="Korobov V."/>
            <person name="Kuzmina L."/>
            <person name="Melentiev A."/>
            <person name="Milman P."/>
            <person name="Ryabova A."/>
            <person name="Stupak E."/>
            <person name="Yasakov T."/>
            <person name="Zharikova N."/>
            <person name="Zhurenko E."/>
        </authorList>
    </citation>
    <scope>NUCLEOTIDE SEQUENCE</scope>
    <source>
        <strain evidence="2">IB-739</strain>
    </source>
</reference>
<evidence type="ECO:0000256" key="1">
    <source>
        <dbReference type="SAM" id="MobiDB-lite"/>
    </source>
</evidence>
<gene>
    <name evidence="2" type="ORF">Q3C12_28785</name>
</gene>
<feature type="region of interest" description="Disordered" evidence="1">
    <location>
        <begin position="1"/>
        <end position="25"/>
    </location>
</feature>